<accession>A0A1W2DTT1</accession>
<evidence type="ECO:0000313" key="3">
    <source>
        <dbReference type="Proteomes" id="UP000192756"/>
    </source>
</evidence>
<sequence>MITLNPYLNFPGTTEEAFNFYKSVIGGEITMVMRFSDMPDDQTPEQDKHKICHMSLQLPGGTVLMATDTLESLGQKLTLGNNFYLSLGVKSKTDADRIFAALSEGGKIEMPMADMFWGDYFGITADKFGTQWMISYNEAQQQK</sequence>
<dbReference type="OrthoDB" id="9795306at2"/>
<dbReference type="Gene3D" id="3.10.180.10">
    <property type="entry name" value="2,3-Dihydroxybiphenyl 1,2-Dioxygenase, domain 1"/>
    <property type="match status" value="1"/>
</dbReference>
<keyword evidence="3" id="KW-1185">Reference proteome</keyword>
<gene>
    <name evidence="2" type="ORF">SAMN04488524_4066</name>
</gene>
<dbReference type="CDD" id="cd06588">
    <property type="entry name" value="PhnB_like"/>
    <property type="match status" value="1"/>
</dbReference>
<dbReference type="InterPro" id="IPR028973">
    <property type="entry name" value="PhnB-like"/>
</dbReference>
<evidence type="ECO:0000259" key="1">
    <source>
        <dbReference type="Pfam" id="PF06983"/>
    </source>
</evidence>
<dbReference type="SUPFAM" id="SSF54593">
    <property type="entry name" value="Glyoxalase/Bleomycin resistance protein/Dihydroxybiphenyl dioxygenase"/>
    <property type="match status" value="1"/>
</dbReference>
<dbReference type="AlphaFoldDB" id="A0A1W2DTT1"/>
<reference evidence="3" key="1">
    <citation type="submission" date="2017-04" db="EMBL/GenBank/DDBJ databases">
        <authorList>
            <person name="Varghese N."/>
            <person name="Submissions S."/>
        </authorList>
    </citation>
    <scope>NUCLEOTIDE SEQUENCE [LARGE SCALE GENOMIC DNA]</scope>
    <source>
        <strain evidence="3">DSM 12126</strain>
    </source>
</reference>
<dbReference type="EMBL" id="FWXT01000004">
    <property type="protein sequence ID" value="SMD00864.1"/>
    <property type="molecule type" value="Genomic_DNA"/>
</dbReference>
<name>A0A1W2DTT1_9SPHI</name>
<evidence type="ECO:0000313" key="2">
    <source>
        <dbReference type="EMBL" id="SMD00864.1"/>
    </source>
</evidence>
<dbReference type="InterPro" id="IPR029068">
    <property type="entry name" value="Glyas_Bleomycin-R_OHBP_Dase"/>
</dbReference>
<dbReference type="Pfam" id="PF06983">
    <property type="entry name" value="3-dmu-9_3-mt"/>
    <property type="match status" value="1"/>
</dbReference>
<protein>
    <submittedName>
        <fullName evidence="2">PhnB protein</fullName>
    </submittedName>
</protein>
<dbReference type="PANTHER" id="PTHR33990:SF1">
    <property type="entry name" value="PROTEIN YJDN"/>
    <property type="match status" value="1"/>
</dbReference>
<dbReference type="RefSeq" id="WP_084240849.1">
    <property type="nucleotide sequence ID" value="NZ_FWXT01000004.1"/>
</dbReference>
<dbReference type="PANTHER" id="PTHR33990">
    <property type="entry name" value="PROTEIN YJDN-RELATED"/>
    <property type="match status" value="1"/>
</dbReference>
<organism evidence="2 3">
    <name type="scientific">Pedobacter africanus</name>
    <dbReference type="NCBI Taxonomy" id="151894"/>
    <lineage>
        <taxon>Bacteria</taxon>
        <taxon>Pseudomonadati</taxon>
        <taxon>Bacteroidota</taxon>
        <taxon>Sphingobacteriia</taxon>
        <taxon>Sphingobacteriales</taxon>
        <taxon>Sphingobacteriaceae</taxon>
        <taxon>Pedobacter</taxon>
    </lineage>
</organism>
<dbReference type="Proteomes" id="UP000192756">
    <property type="component" value="Unassembled WGS sequence"/>
</dbReference>
<feature type="domain" description="PhnB-like" evidence="1">
    <location>
        <begin position="5"/>
        <end position="134"/>
    </location>
</feature>
<dbReference type="STRING" id="151894.SAMN04488524_4066"/>
<proteinExistence type="predicted"/>